<dbReference type="InterPro" id="IPR005225">
    <property type="entry name" value="Small_GTP-bd"/>
</dbReference>
<keyword evidence="3" id="KW-0648">Protein biosynthesis</keyword>
<dbReference type="SMART" id="SM00838">
    <property type="entry name" value="EFG_C"/>
    <property type="match status" value="1"/>
</dbReference>
<dbReference type="CDD" id="cd03711">
    <property type="entry name" value="Tet_C"/>
    <property type="match status" value="1"/>
</dbReference>
<dbReference type="EMBL" id="CP041217">
    <property type="protein sequence ID" value="QDH22800.1"/>
    <property type="molecule type" value="Genomic_DNA"/>
</dbReference>
<proteinExistence type="predicted"/>
<dbReference type="PROSITE" id="PS51722">
    <property type="entry name" value="G_TR_2"/>
    <property type="match status" value="1"/>
</dbReference>
<evidence type="ECO:0000256" key="4">
    <source>
        <dbReference type="ARBA" id="ARBA00023134"/>
    </source>
</evidence>
<dbReference type="GO" id="GO:0005525">
    <property type="term" value="F:GTP binding"/>
    <property type="evidence" value="ECO:0007669"/>
    <property type="project" value="UniProtKB-KW"/>
</dbReference>
<dbReference type="PROSITE" id="PS00301">
    <property type="entry name" value="G_TR_1"/>
    <property type="match status" value="1"/>
</dbReference>
<dbReference type="Pfam" id="PF03764">
    <property type="entry name" value="EFG_IV"/>
    <property type="match status" value="1"/>
</dbReference>
<evidence type="ECO:0000256" key="1">
    <source>
        <dbReference type="ARBA" id="ARBA00003987"/>
    </source>
</evidence>
<feature type="domain" description="Tr-type G" evidence="7">
    <location>
        <begin position="45"/>
        <end position="341"/>
    </location>
</feature>
<keyword evidence="4" id="KW-0342">GTP-binding</keyword>
<dbReference type="Gene3D" id="3.30.70.240">
    <property type="match status" value="1"/>
</dbReference>
<dbReference type="InterPro" id="IPR031157">
    <property type="entry name" value="G_TR_CS"/>
</dbReference>
<dbReference type="Gene3D" id="2.40.30.10">
    <property type="entry name" value="Translation factors"/>
    <property type="match status" value="1"/>
</dbReference>
<comment type="function">
    <text evidence="1">Abolishes the inhibitory effect of tetracyclin on protein synthesis by a non-covalent modification of the ribosomes.</text>
</comment>
<feature type="compositionally biased region" description="Gly residues" evidence="6">
    <location>
        <begin position="243"/>
        <end position="252"/>
    </location>
</feature>
<dbReference type="GO" id="GO:0003924">
    <property type="term" value="F:GTPase activity"/>
    <property type="evidence" value="ECO:0007669"/>
    <property type="project" value="InterPro"/>
</dbReference>
<dbReference type="SUPFAM" id="SSF52540">
    <property type="entry name" value="P-loop containing nucleoside triphosphate hydrolases"/>
    <property type="match status" value="1"/>
</dbReference>
<dbReference type="PRINTS" id="PR00315">
    <property type="entry name" value="ELONGATNFCT"/>
</dbReference>
<dbReference type="InterPro" id="IPR035650">
    <property type="entry name" value="Tet_C"/>
</dbReference>
<keyword evidence="9" id="KW-1185">Reference proteome</keyword>
<keyword evidence="5" id="KW-0046">Antibiotic resistance</keyword>
<name>A0A4Y6V216_SACBS</name>
<keyword evidence="2" id="KW-0547">Nucleotide-binding</keyword>
<dbReference type="SUPFAM" id="SSF50447">
    <property type="entry name" value="Translation proteins"/>
    <property type="match status" value="1"/>
</dbReference>
<evidence type="ECO:0000256" key="6">
    <source>
        <dbReference type="SAM" id="MobiDB-lite"/>
    </source>
</evidence>
<dbReference type="SUPFAM" id="SSF54980">
    <property type="entry name" value="EF-G C-terminal domain-like"/>
    <property type="match status" value="2"/>
</dbReference>
<feature type="compositionally biased region" description="Low complexity" evidence="6">
    <location>
        <begin position="226"/>
        <end position="242"/>
    </location>
</feature>
<dbReference type="SMART" id="SM00889">
    <property type="entry name" value="EFG_IV"/>
    <property type="match status" value="1"/>
</dbReference>
<dbReference type="KEGG" id="saca:FFV09_19280"/>
<dbReference type="Proteomes" id="UP000316968">
    <property type="component" value="Chromosome"/>
</dbReference>
<sequence length="736" mass="79301">MPESVFGGYPGCAAAWYNEALERPLFHARPNFDRIEGFLDVNDHFEVRNIGVFAHIDAGKTTTTEYMLYRSGSIRAAGSVDAGTTSTDSLDVERERGISVKAASASLNWKGTRLNLIDTPGHADFLAEVERTLGVMDGAVLIVSAAEGVQAQTEILWQALRLLQIPTVIYINKLDRVGASFERTLGDIARLLSPSVLPVQQPTYGADGEFAGIRVLWTDDADRSGAQDSSGGAAGAYSFPGSGDAGHGGDAGDVGDAARPDADDLAFRAAAAEQLAEFDEELLLRYIEGDLPERAELAQRIADHAAAGEMFPVCCGCSQRGIGIAELLDAMLAFLPAPAPKPGLAGIVFKVERDRAMGRAVWIRLYGGTLRNRDVAALHGRASEEKITQIRRLDGLKRVDAGEFSAGDVAAVYGLSDASIGDIVGDPDLVPQTPQLAVPLLTARVLPENDTDYTVTAEALRELTDEDPLLGLVFVPELRELHVRMMGAMQLEVLGSMLRSRFGLNVGFGPPAVIYKETPAQRCEGRVAYLAPKPCWAILHFTIEPGEPGSGLQYRSLARADDILPAYQNEVRRRVPEALKQGLYGWEVTDLIVTLTYGQSHVWHTHPLDFVIATPMGLMNGLAAGGTKLLEPVLRFRISVPEDNAGRVLSDLSRMRAEFDPPFAEGGRFLIEGRIPAATSLDYAVELRSFTSGKGMLTASFDGYQEAPPGTEASRPRVGISPLDEAKYILSARSAL</sequence>
<reference evidence="8 9" key="1">
    <citation type="submission" date="2019-06" db="EMBL/GenBank/DDBJ databases">
        <title>Saccharibacillus brassicae sp. nov., an endophytic bacterium isolated from Chinese cabbage seeds (Brassica pekinensis).</title>
        <authorList>
            <person name="Jiang L."/>
            <person name="Lee J."/>
            <person name="Kim S.W."/>
        </authorList>
    </citation>
    <scope>NUCLEOTIDE SEQUENCE [LARGE SCALE GENOMIC DNA]</scope>
    <source>
        <strain evidence="9">KCTC 43072 / ATSA2</strain>
    </source>
</reference>
<dbReference type="SUPFAM" id="SSF54211">
    <property type="entry name" value="Ribosomal protein S5 domain 2-like"/>
    <property type="match status" value="1"/>
</dbReference>
<dbReference type="Gene3D" id="3.30.70.870">
    <property type="entry name" value="Elongation Factor G (Translational Gtpase), domain 3"/>
    <property type="match status" value="1"/>
</dbReference>
<accession>A0A4Y6V216</accession>
<gene>
    <name evidence="8" type="ORF">FFV09_19280</name>
</gene>
<dbReference type="GO" id="GO:0046677">
    <property type="term" value="P:response to antibiotic"/>
    <property type="evidence" value="ECO:0007669"/>
    <property type="project" value="UniProtKB-KW"/>
</dbReference>
<evidence type="ECO:0000259" key="7">
    <source>
        <dbReference type="PROSITE" id="PS51722"/>
    </source>
</evidence>
<evidence type="ECO:0000256" key="2">
    <source>
        <dbReference type="ARBA" id="ARBA00022741"/>
    </source>
</evidence>
<dbReference type="InterPro" id="IPR041095">
    <property type="entry name" value="EFG_II"/>
</dbReference>
<dbReference type="InterPro" id="IPR014721">
    <property type="entry name" value="Ribsml_uS5_D2-typ_fold_subgr"/>
</dbReference>
<dbReference type="InterPro" id="IPR000795">
    <property type="entry name" value="T_Tr_GTP-bd_dom"/>
</dbReference>
<evidence type="ECO:0000256" key="5">
    <source>
        <dbReference type="ARBA" id="ARBA00023251"/>
    </source>
</evidence>
<dbReference type="InterPro" id="IPR005517">
    <property type="entry name" value="Transl_elong_EFG/EF2_IV"/>
</dbReference>
<evidence type="ECO:0000313" key="8">
    <source>
        <dbReference type="EMBL" id="QDH22800.1"/>
    </source>
</evidence>
<dbReference type="GO" id="GO:0032790">
    <property type="term" value="P:ribosome disassembly"/>
    <property type="evidence" value="ECO:0007669"/>
    <property type="project" value="TreeGrafter"/>
</dbReference>
<dbReference type="OrthoDB" id="9801591at2"/>
<dbReference type="InterPro" id="IPR053905">
    <property type="entry name" value="EF-G-like_DII"/>
</dbReference>
<evidence type="ECO:0000256" key="3">
    <source>
        <dbReference type="ARBA" id="ARBA00022917"/>
    </source>
</evidence>
<dbReference type="Pfam" id="PF00009">
    <property type="entry name" value="GTP_EFTU"/>
    <property type="match status" value="1"/>
</dbReference>
<dbReference type="Pfam" id="PF22042">
    <property type="entry name" value="EF-G_D2"/>
    <property type="match status" value="1"/>
</dbReference>
<protein>
    <submittedName>
        <fullName evidence="8">TetM/TetW/TetO/TetS family tetracycline resistance ribosomal protection protein</fullName>
    </submittedName>
</protein>
<dbReference type="InterPro" id="IPR027417">
    <property type="entry name" value="P-loop_NTPase"/>
</dbReference>
<dbReference type="InterPro" id="IPR035647">
    <property type="entry name" value="EFG_III/V"/>
</dbReference>
<dbReference type="PANTHER" id="PTHR43261:SF1">
    <property type="entry name" value="RIBOSOME-RELEASING FACTOR 2, MITOCHONDRIAL"/>
    <property type="match status" value="1"/>
</dbReference>
<dbReference type="InterPro" id="IPR000640">
    <property type="entry name" value="EFG_V-like"/>
</dbReference>
<dbReference type="AlphaFoldDB" id="A0A4Y6V216"/>
<dbReference type="Pfam" id="PF00679">
    <property type="entry name" value="EFG_C"/>
    <property type="match status" value="1"/>
</dbReference>
<organism evidence="8 9">
    <name type="scientific">Saccharibacillus brassicae</name>
    <dbReference type="NCBI Taxonomy" id="2583377"/>
    <lineage>
        <taxon>Bacteria</taxon>
        <taxon>Bacillati</taxon>
        <taxon>Bacillota</taxon>
        <taxon>Bacilli</taxon>
        <taxon>Bacillales</taxon>
        <taxon>Paenibacillaceae</taxon>
        <taxon>Saccharibacillus</taxon>
    </lineage>
</organism>
<dbReference type="InterPro" id="IPR020568">
    <property type="entry name" value="Ribosomal_Su5_D2-typ_SF"/>
</dbReference>
<dbReference type="GO" id="GO:0006412">
    <property type="term" value="P:translation"/>
    <property type="evidence" value="ECO:0007669"/>
    <property type="project" value="UniProtKB-KW"/>
</dbReference>
<dbReference type="Pfam" id="PF14492">
    <property type="entry name" value="EFG_III"/>
    <property type="match status" value="1"/>
</dbReference>
<dbReference type="PANTHER" id="PTHR43261">
    <property type="entry name" value="TRANSLATION ELONGATION FACTOR G-RELATED"/>
    <property type="match status" value="1"/>
</dbReference>
<dbReference type="Gene3D" id="3.40.50.300">
    <property type="entry name" value="P-loop containing nucleotide triphosphate hydrolases"/>
    <property type="match status" value="1"/>
</dbReference>
<feature type="region of interest" description="Disordered" evidence="6">
    <location>
        <begin position="224"/>
        <end position="257"/>
    </location>
</feature>
<dbReference type="InterPro" id="IPR009000">
    <property type="entry name" value="Transl_B-barrel_sf"/>
</dbReference>
<evidence type="ECO:0000313" key="9">
    <source>
        <dbReference type="Proteomes" id="UP000316968"/>
    </source>
</evidence>
<dbReference type="NCBIfam" id="TIGR00231">
    <property type="entry name" value="small_GTP"/>
    <property type="match status" value="1"/>
</dbReference>
<dbReference type="Gene3D" id="3.30.230.10">
    <property type="match status" value="1"/>
</dbReference>